<dbReference type="InterPro" id="IPR000641">
    <property type="entry name" value="CbxX/CfxQ"/>
</dbReference>
<evidence type="ECO:0000259" key="4">
    <source>
        <dbReference type="SMART" id="SM00382"/>
    </source>
</evidence>
<evidence type="ECO:0000256" key="2">
    <source>
        <dbReference type="ARBA" id="ARBA00022741"/>
    </source>
</evidence>
<comment type="similarity">
    <text evidence="1">Belongs to the CbxX/CfxQ family.</text>
</comment>
<dbReference type="eggNOG" id="COG0464">
    <property type="taxonomic scope" value="Bacteria"/>
</dbReference>
<dbReference type="AlphaFoldDB" id="V6Z2H7"/>
<dbReference type="Proteomes" id="UP000018482">
    <property type="component" value="Unassembled WGS sequence"/>
</dbReference>
<dbReference type="Pfam" id="PF00004">
    <property type="entry name" value="AAA"/>
    <property type="match status" value="1"/>
</dbReference>
<evidence type="ECO:0000313" key="6">
    <source>
        <dbReference type="Proteomes" id="UP000018482"/>
    </source>
</evidence>
<accession>V6Z2H7</accession>
<dbReference type="CDD" id="cd00009">
    <property type="entry name" value="AAA"/>
    <property type="match status" value="1"/>
</dbReference>
<name>V6Z2H7_STRAG</name>
<proteinExistence type="inferred from homology"/>
<dbReference type="GO" id="GO:0016887">
    <property type="term" value="F:ATP hydrolysis activity"/>
    <property type="evidence" value="ECO:0007669"/>
    <property type="project" value="InterPro"/>
</dbReference>
<dbReference type="InterPro" id="IPR041627">
    <property type="entry name" value="AAA_lid_6"/>
</dbReference>
<dbReference type="FunFam" id="3.40.50.300:FF:000216">
    <property type="entry name" value="Type VII secretion ATPase EccA"/>
    <property type="match status" value="1"/>
</dbReference>
<dbReference type="EMBL" id="ANQC01000060">
    <property type="protein sequence ID" value="ESV54461.1"/>
    <property type="molecule type" value="Genomic_DNA"/>
</dbReference>
<dbReference type="InterPro" id="IPR003959">
    <property type="entry name" value="ATPase_AAA_core"/>
</dbReference>
<dbReference type="InterPro" id="IPR050773">
    <property type="entry name" value="CbxX/CfxQ_RuBisCO_ESX"/>
</dbReference>
<evidence type="ECO:0000313" key="5">
    <source>
        <dbReference type="EMBL" id="ESV54461.1"/>
    </source>
</evidence>
<reference evidence="5 6" key="1">
    <citation type="submission" date="2013-05" db="EMBL/GenBank/DDBJ databases">
        <authorList>
            <person name="Richards V.P."/>
            <person name="Durkin S.A.S."/>
            <person name="Kim M."/>
            <person name="Pavinski Bitar P.D."/>
            <person name="Stanhope M.J."/>
            <person name="Town C.D."/>
            <person name="Venter J.C."/>
        </authorList>
    </citation>
    <scope>NUCLEOTIDE SEQUENCE [LARGE SCALE GENOMIC DNA]</scope>
    <source>
        <strain evidence="5 6">LMG 14747</strain>
    </source>
</reference>
<comment type="caution">
    <text evidence="5">The sequence shown here is derived from an EMBL/GenBank/DDBJ whole genome shotgun (WGS) entry which is preliminary data.</text>
</comment>
<dbReference type="Gene3D" id="1.10.8.60">
    <property type="match status" value="1"/>
</dbReference>
<dbReference type="InterPro" id="IPR003593">
    <property type="entry name" value="AAA+_ATPase"/>
</dbReference>
<evidence type="ECO:0000256" key="3">
    <source>
        <dbReference type="ARBA" id="ARBA00022840"/>
    </source>
</evidence>
<dbReference type="PANTHER" id="PTHR43392:SF2">
    <property type="entry name" value="AAA-TYPE ATPASE FAMILY PROTEIN _ ANKYRIN REPEAT FAMILY PROTEIN"/>
    <property type="match status" value="1"/>
</dbReference>
<organism evidence="5 6">
    <name type="scientific">Streptococcus agalactiae LMG 14747</name>
    <dbReference type="NCBI Taxonomy" id="1154860"/>
    <lineage>
        <taxon>Bacteria</taxon>
        <taxon>Bacillati</taxon>
        <taxon>Bacillota</taxon>
        <taxon>Bacilli</taxon>
        <taxon>Lactobacillales</taxon>
        <taxon>Streptococcaceae</taxon>
        <taxon>Streptococcus</taxon>
    </lineage>
</organism>
<dbReference type="InterPro" id="IPR027417">
    <property type="entry name" value="P-loop_NTPase"/>
</dbReference>
<sequence>MKYFEVELTNPDEFLKQQTEDFVKANRWLLIKEDETYYLITQDDYSQREMIEKFRSVFEKKVYMDKFDSLTETDFLKKLEKSYRGDLIKFLLNSRNDAQYSMMKPNTEKLEELNNIIGLTDFKNAVKELVAYLSFQDKINSHEKQRHYYIFTGDQGSGRKFAIQFLESLFGLRAVVANCKEFFLPKITNEDFPVVYDYFSARARPKIEFFESLRQHEGHTLAIFMTNNFKEAKSIEKELSETAYRISIVPFPDYQQEELASIGRMMLAKKMIRVNDEDFRNVISKKSSINNARDIRQFVQEIIEFAVQSGFDPSEDNEIHLENFLITPESQIGLQKTPEDTLQELIGLKAVKNLLSQQIAFNKVNYLRKQYGVINETSNYHLVFSGNPGTGKTEVARLYTKILYNNKIIQEDKLVEVGRADLIGEYIGSTAPKVKNVFAKAKGGVLFIDEAYSLIPRHEKDYGHEAIATIIQEMENRRDEVLVIFAGYEDLMKEFLDLNPGLSSRISQEIIFEDYSSDELFAILELMISRKQYQLTDDCKNKLCHHFSELKPDSHFGNARYVRKLVDHIIVCQAQRVINMEDSHLSSLEILSLVTLEDIENALESFERNSQISTPVIGFGRY</sequence>
<keyword evidence="2" id="KW-0547">Nucleotide-binding</keyword>
<dbReference type="Gene3D" id="3.40.50.300">
    <property type="entry name" value="P-loop containing nucleotide triphosphate hydrolases"/>
    <property type="match status" value="2"/>
</dbReference>
<evidence type="ECO:0000256" key="1">
    <source>
        <dbReference type="ARBA" id="ARBA00010378"/>
    </source>
</evidence>
<keyword evidence="3" id="KW-0067">ATP-binding</keyword>
<dbReference type="Pfam" id="PF17866">
    <property type="entry name" value="AAA_lid_6"/>
    <property type="match status" value="1"/>
</dbReference>
<dbReference type="SMART" id="SM00382">
    <property type="entry name" value="AAA"/>
    <property type="match status" value="1"/>
</dbReference>
<dbReference type="PANTHER" id="PTHR43392">
    <property type="entry name" value="AAA-TYPE ATPASE FAMILY PROTEIN / ANKYRIN REPEAT FAMILY PROTEIN"/>
    <property type="match status" value="1"/>
</dbReference>
<dbReference type="GO" id="GO:0005524">
    <property type="term" value="F:ATP binding"/>
    <property type="evidence" value="ECO:0007669"/>
    <property type="project" value="UniProtKB-KW"/>
</dbReference>
<feature type="domain" description="AAA+ ATPase" evidence="4">
    <location>
        <begin position="378"/>
        <end position="516"/>
    </location>
</feature>
<gene>
    <name evidence="5" type="ORF">SAG0136_04185</name>
</gene>
<protein>
    <submittedName>
        <fullName evidence="5">Stage V sporulation protein K</fullName>
    </submittedName>
</protein>
<dbReference type="SUPFAM" id="SSF52540">
    <property type="entry name" value="P-loop containing nucleoside triphosphate hydrolases"/>
    <property type="match status" value="2"/>
</dbReference>
<dbReference type="PRINTS" id="PR00819">
    <property type="entry name" value="CBXCFQXSUPER"/>
</dbReference>